<keyword evidence="1" id="KW-0732">Signal</keyword>
<comment type="caution">
    <text evidence="2">The sequence shown here is derived from an EMBL/GenBank/DDBJ whole genome shotgun (WGS) entry which is preliminary data.</text>
</comment>
<sequence>MRRSVIGAGLLLSLAWSAAGHAACTAPVPPPSDGKPEKPKLPEKPACLDAKGGCPGWEAYSYNDAIKAYNAQAQVFRPLAEAYAQKLNAYVKASGEYAQCEMKSLQQ</sequence>
<evidence type="ECO:0000256" key="1">
    <source>
        <dbReference type="SAM" id="SignalP"/>
    </source>
</evidence>
<evidence type="ECO:0008006" key="4">
    <source>
        <dbReference type="Google" id="ProtNLM"/>
    </source>
</evidence>
<name>A0A512IMW0_9HYPH</name>
<protein>
    <recommendedName>
        <fullName evidence="4">Lipoprotein</fullName>
    </recommendedName>
</protein>
<dbReference type="AlphaFoldDB" id="A0A512IMW0"/>
<evidence type="ECO:0000313" key="2">
    <source>
        <dbReference type="EMBL" id="GEO99021.1"/>
    </source>
</evidence>
<feature type="signal peptide" evidence="1">
    <location>
        <begin position="1"/>
        <end position="22"/>
    </location>
</feature>
<keyword evidence="3" id="KW-1185">Reference proteome</keyword>
<accession>A0A512IMW0</accession>
<organism evidence="2 3">
    <name type="scientific">Methylobacterium haplocladii</name>
    <dbReference type="NCBI Taxonomy" id="1176176"/>
    <lineage>
        <taxon>Bacteria</taxon>
        <taxon>Pseudomonadati</taxon>
        <taxon>Pseudomonadota</taxon>
        <taxon>Alphaproteobacteria</taxon>
        <taxon>Hyphomicrobiales</taxon>
        <taxon>Methylobacteriaceae</taxon>
        <taxon>Methylobacterium</taxon>
    </lineage>
</organism>
<evidence type="ECO:0000313" key="3">
    <source>
        <dbReference type="Proteomes" id="UP000321258"/>
    </source>
</evidence>
<dbReference type="Proteomes" id="UP000321258">
    <property type="component" value="Unassembled WGS sequence"/>
</dbReference>
<reference evidence="2 3" key="1">
    <citation type="submission" date="2019-07" db="EMBL/GenBank/DDBJ databases">
        <title>Whole genome shotgun sequence of Methylobacterium haplocladii NBRC 107714.</title>
        <authorList>
            <person name="Hosoyama A."/>
            <person name="Uohara A."/>
            <person name="Ohji S."/>
            <person name="Ichikawa N."/>
        </authorList>
    </citation>
    <scope>NUCLEOTIDE SEQUENCE [LARGE SCALE GENOMIC DNA]</scope>
    <source>
        <strain evidence="2 3">NBRC 107714</strain>
    </source>
</reference>
<dbReference type="RefSeq" id="WP_147077933.1">
    <property type="nucleotide sequence ID" value="NZ_BJZT01000013.1"/>
</dbReference>
<dbReference type="OrthoDB" id="8004913at2"/>
<gene>
    <name evidence="2" type="ORF">MHA02_14090</name>
</gene>
<feature type="chain" id="PRO_5022119704" description="Lipoprotein" evidence="1">
    <location>
        <begin position="23"/>
        <end position="107"/>
    </location>
</feature>
<dbReference type="EMBL" id="BJZT01000013">
    <property type="protein sequence ID" value="GEO99021.1"/>
    <property type="molecule type" value="Genomic_DNA"/>
</dbReference>
<proteinExistence type="predicted"/>